<dbReference type="Gene3D" id="2.40.10.340">
    <property type="entry name" value="Rod shape-determining protein MreC, domain 1"/>
    <property type="match status" value="1"/>
</dbReference>
<dbReference type="InterPro" id="IPR055342">
    <property type="entry name" value="MreC_beta-barrel_core"/>
</dbReference>
<dbReference type="AlphaFoldDB" id="A0A5C1QK47"/>
<organism evidence="8 9">
    <name type="scientific">Oceanispirochaeta crateris</name>
    <dbReference type="NCBI Taxonomy" id="2518645"/>
    <lineage>
        <taxon>Bacteria</taxon>
        <taxon>Pseudomonadati</taxon>
        <taxon>Spirochaetota</taxon>
        <taxon>Spirochaetia</taxon>
        <taxon>Spirochaetales</taxon>
        <taxon>Spirochaetaceae</taxon>
        <taxon>Oceanispirochaeta</taxon>
    </lineage>
</organism>
<dbReference type="RefSeq" id="WP_149485639.1">
    <property type="nucleotide sequence ID" value="NZ_CP036150.1"/>
</dbReference>
<evidence type="ECO:0000256" key="1">
    <source>
        <dbReference type="ARBA" id="ARBA00009369"/>
    </source>
</evidence>
<proteinExistence type="inferred from homology"/>
<evidence type="ECO:0000256" key="4">
    <source>
        <dbReference type="ARBA" id="ARBA00032089"/>
    </source>
</evidence>
<feature type="transmembrane region" description="Helical" evidence="6">
    <location>
        <begin position="16"/>
        <end position="36"/>
    </location>
</feature>
<protein>
    <recommendedName>
        <fullName evidence="2 5">Cell shape-determining protein MreC</fullName>
    </recommendedName>
    <alternativeName>
        <fullName evidence="4 5">Cell shape protein MreC</fullName>
    </alternativeName>
</protein>
<gene>
    <name evidence="8" type="primary">mreC</name>
    <name evidence="8" type="ORF">EXM22_06000</name>
</gene>
<evidence type="ECO:0000256" key="2">
    <source>
        <dbReference type="ARBA" id="ARBA00013855"/>
    </source>
</evidence>
<dbReference type="PANTHER" id="PTHR34138">
    <property type="entry name" value="CELL SHAPE-DETERMINING PROTEIN MREC"/>
    <property type="match status" value="1"/>
</dbReference>
<evidence type="ECO:0000256" key="5">
    <source>
        <dbReference type="PIRNR" id="PIRNR038471"/>
    </source>
</evidence>
<accession>A0A5C1QK47</accession>
<dbReference type="Gene3D" id="2.40.10.350">
    <property type="entry name" value="Rod shape-determining protein MreC, domain 2"/>
    <property type="match status" value="1"/>
</dbReference>
<dbReference type="Proteomes" id="UP000324209">
    <property type="component" value="Chromosome"/>
</dbReference>
<keyword evidence="3 5" id="KW-0133">Cell shape</keyword>
<dbReference type="EMBL" id="CP036150">
    <property type="protein sequence ID" value="QEN07559.1"/>
    <property type="molecule type" value="Genomic_DNA"/>
</dbReference>
<keyword evidence="9" id="KW-1185">Reference proteome</keyword>
<name>A0A5C1QK47_9SPIO</name>
<sequence>MAKNQQISRFWGVPSFLILIVINIVILIFSTNMMLLTPKSMGMSVLSLFQQGIHGTMTWFTDTVNSINELKNLKNQYDLTLQKLNEFQEMNRNFEEIIQENILLREQLGFSKSLDLDHIPAKIIGKDPVNLFSSFIIDKGSMDGITKDMPVTAYQNGVLGLVGKVIQTGFNSSQVIPIYNSTNFVASRFQKSRFEGLVSGQGDTENHLIMNYVKKTALNQINVDDMVITSGMQSLYPGGIYIGKVESITSKEYNTSLEIEITPTIDFGQLEFVFILTGLEEQMK</sequence>
<evidence type="ECO:0000313" key="8">
    <source>
        <dbReference type="EMBL" id="QEN07559.1"/>
    </source>
</evidence>
<dbReference type="PANTHER" id="PTHR34138:SF1">
    <property type="entry name" value="CELL SHAPE-DETERMINING PROTEIN MREC"/>
    <property type="match status" value="1"/>
</dbReference>
<evidence type="ECO:0000256" key="3">
    <source>
        <dbReference type="ARBA" id="ARBA00022960"/>
    </source>
</evidence>
<keyword evidence="6" id="KW-0472">Membrane</keyword>
<dbReference type="Pfam" id="PF04085">
    <property type="entry name" value="MreC"/>
    <property type="match status" value="1"/>
</dbReference>
<reference evidence="8 9" key="1">
    <citation type="submission" date="2019-02" db="EMBL/GenBank/DDBJ databases">
        <title>Complete Genome Sequence and Methylome Analysis of free living Spirochaetas.</title>
        <authorList>
            <person name="Fomenkov A."/>
            <person name="Dubinina G."/>
            <person name="Leshcheva N."/>
            <person name="Mikheeva N."/>
            <person name="Grabovich M."/>
            <person name="Vincze T."/>
            <person name="Roberts R.J."/>
        </authorList>
    </citation>
    <scope>NUCLEOTIDE SEQUENCE [LARGE SCALE GENOMIC DNA]</scope>
    <source>
        <strain evidence="8 9">K2</strain>
    </source>
</reference>
<comment type="function">
    <text evidence="5">Involved in formation and maintenance of cell shape.</text>
</comment>
<dbReference type="PIRSF" id="PIRSF038471">
    <property type="entry name" value="MreC"/>
    <property type="match status" value="1"/>
</dbReference>
<dbReference type="InterPro" id="IPR007221">
    <property type="entry name" value="MreC"/>
</dbReference>
<evidence type="ECO:0000313" key="9">
    <source>
        <dbReference type="Proteomes" id="UP000324209"/>
    </source>
</evidence>
<dbReference type="InterPro" id="IPR042175">
    <property type="entry name" value="Cell/Rod_MreC_2"/>
</dbReference>
<evidence type="ECO:0000259" key="7">
    <source>
        <dbReference type="Pfam" id="PF04085"/>
    </source>
</evidence>
<evidence type="ECO:0000256" key="6">
    <source>
        <dbReference type="SAM" id="Phobius"/>
    </source>
</evidence>
<dbReference type="KEGG" id="ock:EXM22_06000"/>
<dbReference type="GO" id="GO:0008360">
    <property type="term" value="P:regulation of cell shape"/>
    <property type="evidence" value="ECO:0007669"/>
    <property type="project" value="UniProtKB-KW"/>
</dbReference>
<keyword evidence="6" id="KW-0812">Transmembrane</keyword>
<dbReference type="NCBIfam" id="TIGR00219">
    <property type="entry name" value="mreC"/>
    <property type="match status" value="1"/>
</dbReference>
<dbReference type="InterPro" id="IPR042177">
    <property type="entry name" value="Cell/Rod_1"/>
</dbReference>
<feature type="domain" description="Rod shape-determining protein MreC beta-barrel core" evidence="7">
    <location>
        <begin position="123"/>
        <end position="276"/>
    </location>
</feature>
<keyword evidence="6" id="KW-1133">Transmembrane helix</keyword>
<dbReference type="OrthoDB" id="9792313at2"/>
<dbReference type="GO" id="GO:0005886">
    <property type="term" value="C:plasma membrane"/>
    <property type="evidence" value="ECO:0007669"/>
    <property type="project" value="TreeGrafter"/>
</dbReference>
<comment type="similarity">
    <text evidence="1 5">Belongs to the MreC family.</text>
</comment>